<organism evidence="10 11">
    <name type="scientific">Leptospira inadai serovar Lyme</name>
    <dbReference type="NCBI Taxonomy" id="293084"/>
    <lineage>
        <taxon>Bacteria</taxon>
        <taxon>Pseudomonadati</taxon>
        <taxon>Spirochaetota</taxon>
        <taxon>Spirochaetia</taxon>
        <taxon>Leptospirales</taxon>
        <taxon>Leptospiraceae</taxon>
        <taxon>Leptospira</taxon>
    </lineage>
</organism>
<evidence type="ECO:0000256" key="4">
    <source>
        <dbReference type="ARBA" id="ARBA00024929"/>
    </source>
</evidence>
<evidence type="ECO:0000256" key="2">
    <source>
        <dbReference type="ARBA" id="ARBA00007487"/>
    </source>
</evidence>
<evidence type="ECO:0000256" key="6">
    <source>
        <dbReference type="ARBA" id="ARBA00033334"/>
    </source>
</evidence>
<dbReference type="EC" id="2.5.1.17" evidence="3"/>
<dbReference type="Proteomes" id="UP000094669">
    <property type="component" value="Unassembled WGS sequence"/>
</dbReference>
<evidence type="ECO:0000256" key="3">
    <source>
        <dbReference type="ARBA" id="ARBA00012454"/>
    </source>
</evidence>
<comment type="similarity">
    <text evidence="2">Belongs to the Cob(I)alamin adenosyltransferase family.</text>
</comment>
<dbReference type="Gene3D" id="3.40.50.300">
    <property type="entry name" value="P-loop containing nucleotide triphosphate hydrolases"/>
    <property type="match status" value="1"/>
</dbReference>
<accession>A0ABX4YD02</accession>
<protein>
    <recommendedName>
        <fullName evidence="3">corrinoid adenosyltransferase</fullName>
        <ecNumber evidence="3">2.5.1.17</ecNumber>
    </recommendedName>
    <alternativeName>
        <fullName evidence="5">Cob(II)alamin adenosyltransferase</fullName>
    </alternativeName>
    <alternativeName>
        <fullName evidence="7">Cob(II)yrinic acid a,c-diamide adenosyltransferase</fullName>
    </alternativeName>
    <alternativeName>
        <fullName evidence="6">Cobinamide/cobalamin adenosyltransferase</fullName>
    </alternativeName>
</protein>
<evidence type="ECO:0000313" key="11">
    <source>
        <dbReference type="Proteomes" id="UP000094669"/>
    </source>
</evidence>
<dbReference type="InterPro" id="IPR027417">
    <property type="entry name" value="P-loop_NTPase"/>
</dbReference>
<comment type="pathway">
    <text evidence="1">Cofactor biosynthesis; adenosylcobalamin biosynthesis; adenosylcobalamin from cob(II)yrinate a,c-diamide: step 2/7.</text>
</comment>
<gene>
    <name evidence="10" type="primary">cobO</name>
    <name evidence="10" type="ORF">BES34_020425</name>
</gene>
<dbReference type="PIRSF" id="PIRSF015617">
    <property type="entry name" value="Adensltrnsf_CobA"/>
    <property type="match status" value="1"/>
</dbReference>
<keyword evidence="11" id="KW-1185">Reference proteome</keyword>
<dbReference type="NCBIfam" id="NF004637">
    <property type="entry name" value="PRK05986.1"/>
    <property type="match status" value="1"/>
</dbReference>
<dbReference type="Pfam" id="PF02572">
    <property type="entry name" value="CobA_CobO_BtuR"/>
    <property type="match status" value="1"/>
</dbReference>
<dbReference type="NCBIfam" id="TIGR00708">
    <property type="entry name" value="cobA"/>
    <property type="match status" value="1"/>
</dbReference>
<comment type="catalytic activity">
    <reaction evidence="9">
        <text>2 cob(II)alamin + reduced [electron-transfer flavoprotein] + 2 ATP = 2 adenosylcob(III)alamin + 2 triphosphate + oxidized [electron-transfer flavoprotein] + 3 H(+)</text>
        <dbReference type="Rhea" id="RHEA:28671"/>
        <dbReference type="Rhea" id="RHEA-COMP:10685"/>
        <dbReference type="Rhea" id="RHEA-COMP:10686"/>
        <dbReference type="ChEBI" id="CHEBI:15378"/>
        <dbReference type="ChEBI" id="CHEBI:16304"/>
        <dbReference type="ChEBI" id="CHEBI:18036"/>
        <dbReference type="ChEBI" id="CHEBI:18408"/>
        <dbReference type="ChEBI" id="CHEBI:30616"/>
        <dbReference type="ChEBI" id="CHEBI:57692"/>
        <dbReference type="ChEBI" id="CHEBI:58307"/>
        <dbReference type="EC" id="2.5.1.17"/>
    </reaction>
</comment>
<dbReference type="RefSeq" id="WP_010417301.1">
    <property type="nucleotide sequence ID" value="NZ_MCRM02000037.1"/>
</dbReference>
<evidence type="ECO:0000256" key="7">
    <source>
        <dbReference type="ARBA" id="ARBA00033354"/>
    </source>
</evidence>
<evidence type="ECO:0000256" key="8">
    <source>
        <dbReference type="ARBA" id="ARBA00048555"/>
    </source>
</evidence>
<proteinExistence type="inferred from homology"/>
<dbReference type="InterPro" id="IPR003724">
    <property type="entry name" value="CblAdoTrfase_CobA"/>
</dbReference>
<dbReference type="PANTHER" id="PTHR46638:SF1">
    <property type="entry name" value="CORRINOID ADENOSYLTRANSFERASE"/>
    <property type="match status" value="1"/>
</dbReference>
<evidence type="ECO:0000256" key="5">
    <source>
        <dbReference type="ARBA" id="ARBA00031529"/>
    </source>
</evidence>
<comment type="caution">
    <text evidence="10">The sequence shown here is derived from an EMBL/GenBank/DDBJ whole genome shotgun (WGS) entry which is preliminary data.</text>
</comment>
<dbReference type="PANTHER" id="PTHR46638">
    <property type="entry name" value="CORRINOID ADENOSYLTRANSFERASE"/>
    <property type="match status" value="1"/>
</dbReference>
<name>A0ABX4YD02_9LEPT</name>
<dbReference type="CDD" id="cd00561">
    <property type="entry name" value="CobA_ACA"/>
    <property type="match status" value="1"/>
</dbReference>
<evidence type="ECO:0000313" key="10">
    <source>
        <dbReference type="EMBL" id="PNV71932.1"/>
    </source>
</evidence>
<comment type="catalytic activity">
    <reaction evidence="8">
        <text>2 cob(II)yrinate a,c diamide + reduced [electron-transfer flavoprotein] + 2 ATP = 2 adenosylcob(III)yrinate a,c-diamide + 2 triphosphate + oxidized [electron-transfer flavoprotein] + 3 H(+)</text>
        <dbReference type="Rhea" id="RHEA:11528"/>
        <dbReference type="Rhea" id="RHEA-COMP:10685"/>
        <dbReference type="Rhea" id="RHEA-COMP:10686"/>
        <dbReference type="ChEBI" id="CHEBI:15378"/>
        <dbReference type="ChEBI" id="CHEBI:18036"/>
        <dbReference type="ChEBI" id="CHEBI:30616"/>
        <dbReference type="ChEBI" id="CHEBI:57692"/>
        <dbReference type="ChEBI" id="CHEBI:58307"/>
        <dbReference type="ChEBI" id="CHEBI:58503"/>
        <dbReference type="ChEBI" id="CHEBI:58537"/>
        <dbReference type="EC" id="2.5.1.17"/>
    </reaction>
</comment>
<evidence type="ECO:0000256" key="9">
    <source>
        <dbReference type="ARBA" id="ARBA00048692"/>
    </source>
</evidence>
<dbReference type="SUPFAM" id="SSF52540">
    <property type="entry name" value="P-loop containing nucleoside triphosphate hydrolases"/>
    <property type="match status" value="1"/>
</dbReference>
<reference evidence="10" key="1">
    <citation type="submission" date="2018-01" db="EMBL/GenBank/DDBJ databases">
        <title>Genomic characterization of Leptospira inadai serogroup Lyme isolated from captured rat in Brazil and comparative analysis with human reference strain.</title>
        <authorList>
            <person name="Moreno L.Z."/>
            <person name="Loureiro A.P."/>
            <person name="Miraglia F."/>
            <person name="Kremer F.S."/>
            <person name="Eslabao M.R."/>
            <person name="Dellagostin O.A."/>
            <person name="Lilenbaum W."/>
            <person name="Moreno A.M."/>
        </authorList>
    </citation>
    <scope>NUCLEOTIDE SEQUENCE [LARGE SCALE GENOMIC DNA]</scope>
    <source>
        <strain evidence="10">M34/99</strain>
    </source>
</reference>
<dbReference type="EMBL" id="MCRM02000037">
    <property type="protein sequence ID" value="PNV71932.1"/>
    <property type="molecule type" value="Genomic_DNA"/>
</dbReference>
<sequence>MELTSKERRGLMIVNTGEGKGKTTAALGMIFRALGRGMRCGIVQFIKGKWETGERKFAKTIPGLDFHVMGLGFTWDSEDLDKDKKAALAAWELSKKMILGGEHALVVLDEITYAFHFGWIDVKEASDVLKTRPLHVHVVLTGRNCPELLLEQADLVSKIEAVKHPFQIGIKAQAGIDF</sequence>
<evidence type="ECO:0000256" key="1">
    <source>
        <dbReference type="ARBA" id="ARBA00005121"/>
    </source>
</evidence>
<comment type="function">
    <text evidence="4">Required for both de novo synthesis of the corrin ring for the assimilation of exogenous corrinoids. Participates in the adenosylation of a variety of incomplete and complete corrinoids.</text>
</comment>